<feature type="compositionally biased region" description="Acidic residues" evidence="1">
    <location>
        <begin position="397"/>
        <end position="416"/>
    </location>
</feature>
<feature type="compositionally biased region" description="Acidic residues" evidence="1">
    <location>
        <begin position="424"/>
        <end position="436"/>
    </location>
</feature>
<organism evidence="2">
    <name type="scientific">viral metagenome</name>
    <dbReference type="NCBI Taxonomy" id="1070528"/>
    <lineage>
        <taxon>unclassified sequences</taxon>
        <taxon>metagenomes</taxon>
        <taxon>organismal metagenomes</taxon>
    </lineage>
</organism>
<feature type="region of interest" description="Disordered" evidence="1">
    <location>
        <begin position="361"/>
        <end position="466"/>
    </location>
</feature>
<sequence>MKLNGAVINRVVDALYYDGRKSQHFKVDVNESFNGMSFTHRWSRAYTEEDLYRSYPSARFYNSPIGSFSLKASSNGLISFTGFNEHLRLSLVNSYFGCQAGFPKNLLFDGTTIDELYDLLRWMTYYFRIGNTIGGTLDRIVRYGPKECTDEFVKCKKKRQSRRKNRQAKRAAGAVECPHDVVINSHIRFGDFDETYAECSDCGSLVLYESKPVPDTECYHDGELCVHADDCVDCPNEVECLNCGEYVDVVESDLVEVESDDDENIKNVVTELVEEAMNNALDTAKKAEEWQSVFEWISSNNEDPIDLLALKGHLKGILSFDEQNKLESTVLDSMAYYFASLDDEDQKDIKSLIEDEFLPDPWGLGDELSDVPSDASSDAPSSPEPFTNEWYAKYGDDADALDSDFETDESESDDLESIPTEICLSDDESSDDESLDDSPSYSDDASFNDPDDASSESDDDHKESIYKLLEESIQKAIAKSEDDEPPLPTEDVVTNEDVEIRFKPQWDECKLCNEIISNMWNSQKEMEDCVCTDCAEAMKTAETLNELGASPAVNYADSDDSFSEFSDF</sequence>
<evidence type="ECO:0000313" key="2">
    <source>
        <dbReference type="EMBL" id="QHT04824.1"/>
    </source>
</evidence>
<accession>A0A6C0CMC6</accession>
<name>A0A6C0CMC6_9ZZZZ</name>
<feature type="compositionally biased region" description="Acidic residues" evidence="1">
    <location>
        <begin position="449"/>
        <end position="458"/>
    </location>
</feature>
<feature type="compositionally biased region" description="Low complexity" evidence="1">
    <location>
        <begin position="370"/>
        <end position="381"/>
    </location>
</feature>
<evidence type="ECO:0000256" key="1">
    <source>
        <dbReference type="SAM" id="MobiDB-lite"/>
    </source>
</evidence>
<reference evidence="2" key="1">
    <citation type="journal article" date="2020" name="Nature">
        <title>Giant virus diversity and host interactions through global metagenomics.</title>
        <authorList>
            <person name="Schulz F."/>
            <person name="Roux S."/>
            <person name="Paez-Espino D."/>
            <person name="Jungbluth S."/>
            <person name="Walsh D.A."/>
            <person name="Denef V.J."/>
            <person name="McMahon K.D."/>
            <person name="Konstantinidis K.T."/>
            <person name="Eloe-Fadrosh E.A."/>
            <person name="Kyrpides N.C."/>
            <person name="Woyke T."/>
        </authorList>
    </citation>
    <scope>NUCLEOTIDE SEQUENCE</scope>
    <source>
        <strain evidence="2">GVMAG-M-3300021343-4</strain>
    </source>
</reference>
<proteinExistence type="predicted"/>
<dbReference type="AlphaFoldDB" id="A0A6C0CMC6"/>
<protein>
    <submittedName>
        <fullName evidence="2">Uncharacterized protein</fullName>
    </submittedName>
</protein>
<dbReference type="EMBL" id="MN739439">
    <property type="protein sequence ID" value="QHT04824.1"/>
    <property type="molecule type" value="Genomic_DNA"/>
</dbReference>